<evidence type="ECO:0000313" key="2">
    <source>
        <dbReference type="Proteomes" id="UP000054995"/>
    </source>
</evidence>
<gene>
    <name evidence="1" type="ORF">T4D_13754</name>
</gene>
<sequence>MVQSYRAAPSNMTWHPLVAQILINRVVRKIPRPPRRTGCRCWLRPILAKVLPHDGGVMHAIFLARIQ</sequence>
<accession>A0A0V1FY79</accession>
<name>A0A0V1FY79_TRIPS</name>
<dbReference type="Proteomes" id="UP000054995">
    <property type="component" value="Unassembled WGS sequence"/>
</dbReference>
<comment type="caution">
    <text evidence="1">The sequence shown here is derived from an EMBL/GenBank/DDBJ whole genome shotgun (WGS) entry which is preliminary data.</text>
</comment>
<reference evidence="1 2" key="1">
    <citation type="submission" date="2015-01" db="EMBL/GenBank/DDBJ databases">
        <title>Evolution of Trichinella species and genotypes.</title>
        <authorList>
            <person name="Korhonen P.K."/>
            <person name="Edoardo P."/>
            <person name="Giuseppe L.R."/>
            <person name="Gasser R.B."/>
        </authorList>
    </citation>
    <scope>NUCLEOTIDE SEQUENCE [LARGE SCALE GENOMIC DNA]</scope>
    <source>
        <strain evidence="1">ISS470</strain>
    </source>
</reference>
<dbReference type="AlphaFoldDB" id="A0A0V1FY79"/>
<protein>
    <submittedName>
        <fullName evidence="1">Uncharacterized protein</fullName>
    </submittedName>
</protein>
<keyword evidence="2" id="KW-1185">Reference proteome</keyword>
<dbReference type="EMBL" id="JYDT01000016">
    <property type="protein sequence ID" value="KRY91012.1"/>
    <property type="molecule type" value="Genomic_DNA"/>
</dbReference>
<evidence type="ECO:0000313" key="1">
    <source>
        <dbReference type="EMBL" id="KRY91012.1"/>
    </source>
</evidence>
<organism evidence="1 2">
    <name type="scientific">Trichinella pseudospiralis</name>
    <name type="common">Parasitic roundworm</name>
    <dbReference type="NCBI Taxonomy" id="6337"/>
    <lineage>
        <taxon>Eukaryota</taxon>
        <taxon>Metazoa</taxon>
        <taxon>Ecdysozoa</taxon>
        <taxon>Nematoda</taxon>
        <taxon>Enoplea</taxon>
        <taxon>Dorylaimia</taxon>
        <taxon>Trichinellida</taxon>
        <taxon>Trichinellidae</taxon>
        <taxon>Trichinella</taxon>
    </lineage>
</organism>
<proteinExistence type="predicted"/>